<evidence type="ECO:0000313" key="3">
    <source>
        <dbReference type="EMBL" id="AUG29523.1"/>
    </source>
</evidence>
<reference evidence="3 4" key="1">
    <citation type="submission" date="2017-12" db="EMBL/GenBank/DDBJ databases">
        <title>Isolation and characterization of estrogens degradatiion strain Microbacterium hominis SJTG1.</title>
        <authorList>
            <person name="Xiong W."/>
            <person name="Yin C."/>
            <person name="Zheng D."/>
            <person name="Liang R."/>
        </authorList>
    </citation>
    <scope>NUCLEOTIDE SEQUENCE [LARGE SCALE GENOMIC DNA]</scope>
    <source>
        <strain evidence="3 4">SJTG1</strain>
    </source>
</reference>
<protein>
    <submittedName>
        <fullName evidence="3">Prepilin peptidase</fullName>
    </submittedName>
</protein>
<accession>A0A2K9DY05</accession>
<dbReference type="KEGG" id="mhos:CXR34_08730"/>
<dbReference type="AlphaFoldDB" id="A0A2K9DY05"/>
<sequence length="197" mass="19302">MDMLSWPATVVLVSAMSAGVAFHFDGSRALRSRIGAAAAAGFLALLGLVVGGHTAPPALAATVALLGAAAVIDLRTMRIPNAVSIGLAAGALSGWAAGGAPLPALICAFATGLIMLAAYSFGGTGAGDVKALPSLVLAATTPCAQLPTAAFVASSVLLASFGITMALHQLGRMRVNEPVPLAPGLFLAGVAALAVYA</sequence>
<feature type="transmembrane region" description="Helical" evidence="1">
    <location>
        <begin position="179"/>
        <end position="196"/>
    </location>
</feature>
<feature type="transmembrane region" description="Helical" evidence="1">
    <location>
        <begin position="34"/>
        <end position="52"/>
    </location>
</feature>
<proteinExistence type="predicted"/>
<dbReference type="Gene3D" id="1.20.120.1220">
    <property type="match status" value="1"/>
</dbReference>
<dbReference type="EMBL" id="CP025299">
    <property type="protein sequence ID" value="AUG29523.1"/>
    <property type="molecule type" value="Genomic_DNA"/>
</dbReference>
<feature type="domain" description="Prepilin type IV endopeptidase peptidase" evidence="2">
    <location>
        <begin position="62"/>
        <end position="161"/>
    </location>
</feature>
<gene>
    <name evidence="3" type="ORF">CXR34_08730</name>
</gene>
<dbReference type="Proteomes" id="UP000233276">
    <property type="component" value="Chromosome"/>
</dbReference>
<organism evidence="3 4">
    <name type="scientific">Microbacterium hominis</name>
    <dbReference type="NCBI Taxonomy" id="162426"/>
    <lineage>
        <taxon>Bacteria</taxon>
        <taxon>Bacillati</taxon>
        <taxon>Actinomycetota</taxon>
        <taxon>Actinomycetes</taxon>
        <taxon>Micrococcales</taxon>
        <taxon>Microbacteriaceae</taxon>
        <taxon>Microbacterium</taxon>
    </lineage>
</organism>
<evidence type="ECO:0000256" key="1">
    <source>
        <dbReference type="SAM" id="Phobius"/>
    </source>
</evidence>
<dbReference type="GO" id="GO:0016020">
    <property type="term" value="C:membrane"/>
    <property type="evidence" value="ECO:0007669"/>
    <property type="project" value="InterPro"/>
</dbReference>
<feature type="transmembrane region" description="Helical" evidence="1">
    <location>
        <begin position="6"/>
        <end position="22"/>
    </location>
</feature>
<feature type="transmembrane region" description="Helical" evidence="1">
    <location>
        <begin position="146"/>
        <end position="167"/>
    </location>
</feature>
<keyword evidence="1" id="KW-0812">Transmembrane</keyword>
<feature type="transmembrane region" description="Helical" evidence="1">
    <location>
        <begin position="86"/>
        <end position="119"/>
    </location>
</feature>
<name>A0A2K9DY05_9MICO</name>
<dbReference type="InterPro" id="IPR000045">
    <property type="entry name" value="Prepilin_IV_endopep_pep"/>
</dbReference>
<keyword evidence="1" id="KW-1133">Transmembrane helix</keyword>
<dbReference type="Pfam" id="PF01478">
    <property type="entry name" value="Peptidase_A24"/>
    <property type="match status" value="1"/>
</dbReference>
<dbReference type="GO" id="GO:0004190">
    <property type="term" value="F:aspartic-type endopeptidase activity"/>
    <property type="evidence" value="ECO:0007669"/>
    <property type="project" value="InterPro"/>
</dbReference>
<keyword evidence="1" id="KW-0472">Membrane</keyword>
<evidence type="ECO:0000259" key="2">
    <source>
        <dbReference type="Pfam" id="PF01478"/>
    </source>
</evidence>
<evidence type="ECO:0000313" key="4">
    <source>
        <dbReference type="Proteomes" id="UP000233276"/>
    </source>
</evidence>